<keyword evidence="2 3" id="KW-0456">Lyase</keyword>
<keyword evidence="3 4" id="KW-0285">Flavoprotein</keyword>
<reference evidence="7 8" key="1">
    <citation type="submission" date="2019-11" db="EMBL/GenBank/DDBJ databases">
        <title>Novel Deefgea species.</title>
        <authorList>
            <person name="Han J.-H."/>
        </authorList>
    </citation>
    <scope>NUCLEOTIDE SEQUENCE [LARGE SCALE GENOMIC DNA]</scope>
    <source>
        <strain evidence="7 8">LMG 24817</strain>
    </source>
</reference>
<dbReference type="Pfam" id="PF02441">
    <property type="entry name" value="Flavoprotein"/>
    <property type="match status" value="1"/>
</dbReference>
<protein>
    <recommendedName>
        <fullName evidence="3">Coenzyme A biosynthesis bifunctional protein CoaBC</fullName>
    </recommendedName>
    <alternativeName>
        <fullName evidence="3">DNA/pantothenate metabolism flavoprotein</fullName>
    </alternativeName>
    <alternativeName>
        <fullName evidence="3">Phosphopantothenoylcysteine synthetase/decarboxylase</fullName>
        <shortName evidence="3">PPCS-PPCDC</shortName>
    </alternativeName>
    <domain>
        <recommendedName>
            <fullName evidence="3">Phosphopantothenoylcysteine decarboxylase</fullName>
            <shortName evidence="3">PPC decarboxylase</shortName>
            <shortName evidence="3">PPC-DC</shortName>
            <ecNumber evidence="3">4.1.1.36</ecNumber>
        </recommendedName>
        <alternativeName>
            <fullName evidence="3">CoaC</fullName>
        </alternativeName>
    </domain>
    <domain>
        <recommendedName>
            <fullName evidence="3">Phosphopantothenate--cysteine ligase</fullName>
            <ecNumber evidence="3">6.3.2.5</ecNumber>
        </recommendedName>
        <alternativeName>
            <fullName evidence="3">CoaB</fullName>
        </alternativeName>
        <alternativeName>
            <fullName evidence="3">Phosphopantothenoylcysteine synthetase</fullName>
            <shortName evidence="3">PPC synthetase</shortName>
            <shortName evidence="3">PPC-S</shortName>
        </alternativeName>
    </domain>
</protein>
<name>A0ABS2C8G3_9NEIS</name>
<feature type="region of interest" description="Phosphopantothenoylcysteine decarboxylase" evidence="3">
    <location>
        <begin position="1"/>
        <end position="187"/>
    </location>
</feature>
<evidence type="ECO:0000256" key="4">
    <source>
        <dbReference type="RuleBase" id="RU364078"/>
    </source>
</evidence>
<dbReference type="Gene3D" id="3.40.50.1950">
    <property type="entry name" value="Flavin prenyltransferase-like"/>
    <property type="match status" value="1"/>
</dbReference>
<dbReference type="EC" id="6.3.2.5" evidence="3"/>
<feature type="binding site" evidence="3">
    <location>
        <position position="286"/>
    </location>
    <ligand>
        <name>CTP</name>
        <dbReference type="ChEBI" id="CHEBI:37563"/>
    </ligand>
</feature>
<comment type="catalytic activity">
    <reaction evidence="3 4">
        <text>(R)-4'-phosphopantothenate + L-cysteine + CTP = N-[(R)-4-phosphopantothenoyl]-L-cysteine + CMP + diphosphate + H(+)</text>
        <dbReference type="Rhea" id="RHEA:19397"/>
        <dbReference type="ChEBI" id="CHEBI:10986"/>
        <dbReference type="ChEBI" id="CHEBI:15378"/>
        <dbReference type="ChEBI" id="CHEBI:33019"/>
        <dbReference type="ChEBI" id="CHEBI:35235"/>
        <dbReference type="ChEBI" id="CHEBI:37563"/>
        <dbReference type="ChEBI" id="CHEBI:59458"/>
        <dbReference type="ChEBI" id="CHEBI:60377"/>
        <dbReference type="EC" id="6.3.2.5"/>
    </reaction>
</comment>
<dbReference type="InterPro" id="IPR003382">
    <property type="entry name" value="Flavoprotein"/>
</dbReference>
<dbReference type="PANTHER" id="PTHR14359">
    <property type="entry name" value="HOMO-OLIGOMERIC FLAVIN CONTAINING CYS DECARBOXYLASE FAMILY"/>
    <property type="match status" value="1"/>
</dbReference>
<comment type="caution">
    <text evidence="3">Lacks conserved residue(s) required for the propagation of feature annotation.</text>
</comment>
<keyword evidence="3" id="KW-0479">Metal-binding</keyword>
<feature type="binding site" evidence="3">
    <location>
        <begin position="302"/>
        <end position="305"/>
    </location>
    <ligand>
        <name>CTP</name>
        <dbReference type="ChEBI" id="CHEBI:37563"/>
    </ligand>
</feature>
<evidence type="ECO:0000259" key="6">
    <source>
        <dbReference type="Pfam" id="PF04127"/>
    </source>
</evidence>
<dbReference type="SUPFAM" id="SSF52507">
    <property type="entry name" value="Homo-oligomeric flavin-containing Cys decarboxylases, HFCD"/>
    <property type="match status" value="1"/>
</dbReference>
<dbReference type="HAMAP" id="MF_02225">
    <property type="entry name" value="CoaBC"/>
    <property type="match status" value="1"/>
</dbReference>
<evidence type="ECO:0000259" key="5">
    <source>
        <dbReference type="Pfam" id="PF02441"/>
    </source>
</evidence>
<feature type="domain" description="DNA/pantothenate metabolism flavoprotein C-terminal" evidence="6">
    <location>
        <begin position="184"/>
        <end position="388"/>
    </location>
</feature>
<keyword evidence="3 4" id="KW-0288">FMN</keyword>
<keyword evidence="1 3" id="KW-0210">Decarboxylase</keyword>
<comment type="function">
    <text evidence="4">Catalyzes two steps in the biosynthesis of coenzyme A. In the first step cysteine is conjugated to 4'-phosphopantothenate to form 4-phosphopantothenoylcysteine, in the latter compound is decarboxylated to form 4'-phosphopantotheine.</text>
</comment>
<dbReference type="Proteomes" id="UP001195660">
    <property type="component" value="Unassembled WGS sequence"/>
</dbReference>
<comment type="similarity">
    <text evidence="3 4">In the C-terminal section; belongs to the PPC synthetase family.</text>
</comment>
<dbReference type="RefSeq" id="WP_203569754.1">
    <property type="nucleotide sequence ID" value="NZ_WOFE01000001.1"/>
</dbReference>
<dbReference type="SUPFAM" id="SSF102645">
    <property type="entry name" value="CoaB-like"/>
    <property type="match status" value="1"/>
</dbReference>
<comment type="pathway">
    <text evidence="3 4">Cofactor biosynthesis; coenzyme A biosynthesis; CoA from (R)-pantothenate: step 2/5.</text>
</comment>
<dbReference type="Pfam" id="PF04127">
    <property type="entry name" value="DFP"/>
    <property type="match status" value="1"/>
</dbReference>
<keyword evidence="8" id="KW-1185">Reference proteome</keyword>
<organism evidence="7 8">
    <name type="scientific">Deefgea chitinilytica</name>
    <dbReference type="NCBI Taxonomy" id="570276"/>
    <lineage>
        <taxon>Bacteria</taxon>
        <taxon>Pseudomonadati</taxon>
        <taxon>Pseudomonadota</taxon>
        <taxon>Betaproteobacteria</taxon>
        <taxon>Neisseriales</taxon>
        <taxon>Chitinibacteraceae</taxon>
        <taxon>Deefgea</taxon>
    </lineage>
</organism>
<comment type="similarity">
    <text evidence="3 4">In the N-terminal section; belongs to the HFCD (homo-oligomeric flavin containing Cys decarboxylase) superfamily.</text>
</comment>
<keyword evidence="3 4" id="KW-0436">Ligase</keyword>
<dbReference type="NCBIfam" id="TIGR00521">
    <property type="entry name" value="coaBC_dfp"/>
    <property type="match status" value="1"/>
</dbReference>
<dbReference type="InterPro" id="IPR005252">
    <property type="entry name" value="CoaBC"/>
</dbReference>
<dbReference type="EMBL" id="WOFE01000001">
    <property type="protein sequence ID" value="MBM5570452.1"/>
    <property type="molecule type" value="Genomic_DNA"/>
</dbReference>
<comment type="pathway">
    <text evidence="3 4">Cofactor biosynthesis; coenzyme A biosynthesis; CoA from (R)-pantothenate: step 3/5.</text>
</comment>
<proteinExistence type="inferred from homology"/>
<comment type="cofactor">
    <cofactor evidence="3">
        <name>Mg(2+)</name>
        <dbReference type="ChEBI" id="CHEBI:18420"/>
    </cofactor>
</comment>
<dbReference type="GO" id="GO:0004632">
    <property type="term" value="F:phosphopantothenate--cysteine ligase activity"/>
    <property type="evidence" value="ECO:0007669"/>
    <property type="project" value="UniProtKB-EC"/>
</dbReference>
<keyword evidence="3" id="KW-0511">Multifunctional enzyme</keyword>
<feature type="binding site" evidence="3">
    <location>
        <position position="334"/>
    </location>
    <ligand>
        <name>CTP</name>
        <dbReference type="ChEBI" id="CHEBI:37563"/>
    </ligand>
</feature>
<dbReference type="Gene3D" id="3.40.50.10300">
    <property type="entry name" value="CoaB-like"/>
    <property type="match status" value="1"/>
</dbReference>
<gene>
    <name evidence="3 7" type="primary">coaBC</name>
    <name evidence="7" type="ORF">GM173_02540</name>
</gene>
<dbReference type="InterPro" id="IPR035929">
    <property type="entry name" value="CoaB-like_sf"/>
</dbReference>
<dbReference type="InterPro" id="IPR007085">
    <property type="entry name" value="DNA/pantothenate-metab_flavo_C"/>
</dbReference>
<feature type="binding site" evidence="3">
    <location>
        <position position="276"/>
    </location>
    <ligand>
        <name>CTP</name>
        <dbReference type="ChEBI" id="CHEBI:37563"/>
    </ligand>
</feature>
<dbReference type="InterPro" id="IPR036551">
    <property type="entry name" value="Flavin_trans-like"/>
</dbReference>
<dbReference type="GO" id="GO:0004633">
    <property type="term" value="F:phosphopantothenoylcysteine decarboxylase activity"/>
    <property type="evidence" value="ECO:0007669"/>
    <property type="project" value="UniProtKB-EC"/>
</dbReference>
<evidence type="ECO:0000256" key="3">
    <source>
        <dbReference type="HAMAP-Rule" id="MF_02225"/>
    </source>
</evidence>
<feature type="binding site" evidence="3">
    <location>
        <position position="320"/>
    </location>
    <ligand>
        <name>CTP</name>
        <dbReference type="ChEBI" id="CHEBI:37563"/>
    </ligand>
</feature>
<comment type="cofactor">
    <cofactor evidence="3">
        <name>FMN</name>
        <dbReference type="ChEBI" id="CHEBI:58210"/>
    </cofactor>
    <text evidence="3">Binds 1 FMN per subunit.</text>
</comment>
<comment type="catalytic activity">
    <reaction evidence="3 4">
        <text>N-[(R)-4-phosphopantothenoyl]-L-cysteine + H(+) = (R)-4'-phosphopantetheine + CO2</text>
        <dbReference type="Rhea" id="RHEA:16793"/>
        <dbReference type="ChEBI" id="CHEBI:15378"/>
        <dbReference type="ChEBI" id="CHEBI:16526"/>
        <dbReference type="ChEBI" id="CHEBI:59458"/>
        <dbReference type="ChEBI" id="CHEBI:61723"/>
        <dbReference type="EC" id="4.1.1.36"/>
    </reaction>
</comment>
<dbReference type="PANTHER" id="PTHR14359:SF6">
    <property type="entry name" value="PHOSPHOPANTOTHENOYLCYSTEINE DECARBOXYLASE"/>
    <property type="match status" value="1"/>
</dbReference>
<feature type="region of interest" description="Phosphopantothenate--cysteine ligase" evidence="3">
    <location>
        <begin position="188"/>
        <end position="399"/>
    </location>
</feature>
<comment type="caution">
    <text evidence="7">The sequence shown here is derived from an EMBL/GenBank/DDBJ whole genome shotgun (WGS) entry which is preliminary data.</text>
</comment>
<evidence type="ECO:0000313" key="7">
    <source>
        <dbReference type="EMBL" id="MBM5570452.1"/>
    </source>
</evidence>
<feature type="domain" description="Flavoprotein" evidence="5">
    <location>
        <begin position="4"/>
        <end position="172"/>
    </location>
</feature>
<keyword evidence="3" id="KW-0460">Magnesium</keyword>
<feature type="binding site" evidence="3">
    <location>
        <position position="338"/>
    </location>
    <ligand>
        <name>CTP</name>
        <dbReference type="ChEBI" id="CHEBI:37563"/>
    </ligand>
</feature>
<comment type="function">
    <text evidence="3">Catalyzes two sequential steps in the biosynthesis of coenzyme A. In the first step cysteine is conjugated to 4'-phosphopantothenate to form 4-phosphopantothenoylcysteine. In the second step the latter compound is decarboxylated to form 4'-phosphopantotheine.</text>
</comment>
<evidence type="ECO:0000313" key="8">
    <source>
        <dbReference type="Proteomes" id="UP001195660"/>
    </source>
</evidence>
<evidence type="ECO:0000256" key="2">
    <source>
        <dbReference type="ARBA" id="ARBA00023239"/>
    </source>
</evidence>
<evidence type="ECO:0000256" key="1">
    <source>
        <dbReference type="ARBA" id="ARBA00022793"/>
    </source>
</evidence>
<dbReference type="EC" id="4.1.1.36" evidence="3"/>
<feature type="active site" description="Proton donor" evidence="3">
    <location>
        <position position="156"/>
    </location>
</feature>
<sequence>MSHKKIVLGVTGGIAAYKSAELTRLLVKAGYQVHVVMTEAATHFVGAVTFQALSGHPVFVDQWDARMPNNMAHIDLTRGAVAVLVAPASADFLAKVAHGHCDDLLTTLVAARTCPLIVAPAMNKQMWENPANQRNVAQLIEDGVVILGPGSGEQACGEVGDGRMLEAEHIFEFFEAGLQPKLMLGRTVLITAGPTFERIDAVRGITNTSSGKMGYAIARAAYEAGAEVILVSGETALPTPVGARRINVQSAQQMLNAVENEIAAADIFISVAAVSDYYVLNPSEQKIKKDAHILTLELGPNPDILANITAKPNPPFCVGFAAESENLLEYAEAKRKRKKLPLLAANLVQQAMGSEDNELILLDDSGETRLARAPKIDIARKLIAHIARLYDAEQTAKTE</sequence>
<accession>A0ABS2C8G3</accession>